<organism evidence="5 6">
    <name type="scientific">Trametes cubensis</name>
    <dbReference type="NCBI Taxonomy" id="1111947"/>
    <lineage>
        <taxon>Eukaryota</taxon>
        <taxon>Fungi</taxon>
        <taxon>Dikarya</taxon>
        <taxon>Basidiomycota</taxon>
        <taxon>Agaricomycotina</taxon>
        <taxon>Agaricomycetes</taxon>
        <taxon>Polyporales</taxon>
        <taxon>Polyporaceae</taxon>
        <taxon>Trametes</taxon>
    </lineage>
</organism>
<comment type="similarity">
    <text evidence="2">Belongs to the NAD(P)-dependent epimerase/dehydratase family. Dihydroflavonol-4-reductase subfamily.</text>
</comment>
<proteinExistence type="inferred from homology"/>
<dbReference type="InterPro" id="IPR036291">
    <property type="entry name" value="NAD(P)-bd_dom_sf"/>
</dbReference>
<feature type="compositionally biased region" description="Polar residues" evidence="3">
    <location>
        <begin position="383"/>
        <end position="393"/>
    </location>
</feature>
<comment type="caution">
    <text evidence="5">The sequence shown here is derived from an EMBL/GenBank/DDBJ whole genome shotgun (WGS) entry which is preliminary data.</text>
</comment>
<evidence type="ECO:0000256" key="1">
    <source>
        <dbReference type="ARBA" id="ARBA00023002"/>
    </source>
</evidence>
<evidence type="ECO:0000256" key="2">
    <source>
        <dbReference type="ARBA" id="ARBA00023445"/>
    </source>
</evidence>
<dbReference type="InterPro" id="IPR050425">
    <property type="entry name" value="NAD(P)_dehydrat-like"/>
</dbReference>
<feature type="domain" description="NAD-dependent epimerase/dehydratase" evidence="4">
    <location>
        <begin position="10"/>
        <end position="276"/>
    </location>
</feature>
<feature type="region of interest" description="Disordered" evidence="3">
    <location>
        <begin position="383"/>
        <end position="406"/>
    </location>
</feature>
<keyword evidence="1" id="KW-0560">Oxidoreductase</keyword>
<dbReference type="GO" id="GO:0016616">
    <property type="term" value="F:oxidoreductase activity, acting on the CH-OH group of donors, NAD or NADP as acceptor"/>
    <property type="evidence" value="ECO:0007669"/>
    <property type="project" value="TreeGrafter"/>
</dbReference>
<dbReference type="Gene3D" id="3.40.50.720">
    <property type="entry name" value="NAD(P)-binding Rossmann-like Domain"/>
    <property type="match status" value="1"/>
</dbReference>
<dbReference type="SUPFAM" id="SSF51735">
    <property type="entry name" value="NAD(P)-binding Rossmann-fold domains"/>
    <property type="match status" value="1"/>
</dbReference>
<evidence type="ECO:0000259" key="4">
    <source>
        <dbReference type="Pfam" id="PF01370"/>
    </source>
</evidence>
<dbReference type="Pfam" id="PF01370">
    <property type="entry name" value="Epimerase"/>
    <property type="match status" value="1"/>
</dbReference>
<gene>
    <name evidence="5" type="ORF">ONZ51_g1640</name>
</gene>
<keyword evidence="6" id="KW-1185">Reference proteome</keyword>
<name>A0AAD7XHF2_9APHY</name>
<evidence type="ECO:0000313" key="5">
    <source>
        <dbReference type="EMBL" id="KAJ8495527.1"/>
    </source>
</evidence>
<sequence length="635" mass="68857">MPALHPPAKVLVTGANGFVGCWVVYQLLEAGYAVRAAVRTPDKARTLAAQVASKYSCELSARGPFECVVVPDITKEGAFDECLLGVEGVVHTATPVRFDLDDPAEYIEPAVKGTLGILHSAAKHSTVRRIVFTSSIAAVADAIRPPPATVVRTEDDWNDFSVEIVEKTGKAASGVDKYSTSKVRSERAAWSFYEENKHTLSYDFSVVAPAWIFGPLPDHPRSPADIASTSMMLAWTQMFQVPAPPPSSPPGIYNYVHIFDVAQMHLRVLDTEDAGGKRFLASAGVSNFQDWYDATSTLDGGHFRLLGFETLHPPRALRPDEEKETLPAHTVFSGKRAEDELGIVYKSLAEMECQVRFVKSMTIVFDLVSDGNPRVFIRAISNPAPSSVTTNPSTHDREESYQPRSNCPFNSEEAVKRLLPEPQPDIAETFDATAAPGHEIAMADGALAAGQSVDAIIYEVFMVMLYTGVLSSAKSRVDSDIQAAHMLELAWDLTSICPRFVFAIPATTDGMMTTFQLNRASSRTTLHLTESSTALSTPSVSDFTCAKSPRRLVHTRVLELAAAGYCSVPAWPECALTFTPSASPPNSSARVLADVHYNLARQSLADAKSQALPSKIGPFDRGHRASILAVGLTVR</sequence>
<dbReference type="PANTHER" id="PTHR10366:SF564">
    <property type="entry name" value="STEROL-4-ALPHA-CARBOXYLATE 3-DEHYDROGENASE, DECARBOXYLATING"/>
    <property type="match status" value="1"/>
</dbReference>
<dbReference type="EMBL" id="JAPEVG010000023">
    <property type="protein sequence ID" value="KAJ8495527.1"/>
    <property type="molecule type" value="Genomic_DNA"/>
</dbReference>
<evidence type="ECO:0000313" key="6">
    <source>
        <dbReference type="Proteomes" id="UP001215151"/>
    </source>
</evidence>
<dbReference type="PANTHER" id="PTHR10366">
    <property type="entry name" value="NAD DEPENDENT EPIMERASE/DEHYDRATASE"/>
    <property type="match status" value="1"/>
</dbReference>
<dbReference type="Proteomes" id="UP001215151">
    <property type="component" value="Unassembled WGS sequence"/>
</dbReference>
<accession>A0AAD7XHF2</accession>
<dbReference type="AlphaFoldDB" id="A0AAD7XHF2"/>
<evidence type="ECO:0000256" key="3">
    <source>
        <dbReference type="SAM" id="MobiDB-lite"/>
    </source>
</evidence>
<protein>
    <recommendedName>
        <fullName evidence="4">NAD-dependent epimerase/dehydratase domain-containing protein</fullName>
    </recommendedName>
</protein>
<reference evidence="5" key="1">
    <citation type="submission" date="2022-11" db="EMBL/GenBank/DDBJ databases">
        <title>Genome Sequence of Cubamyces cubensis.</title>
        <authorList>
            <person name="Buettner E."/>
        </authorList>
    </citation>
    <scope>NUCLEOTIDE SEQUENCE</scope>
    <source>
        <strain evidence="5">MPL-01</strain>
    </source>
</reference>
<dbReference type="InterPro" id="IPR001509">
    <property type="entry name" value="Epimerase_deHydtase"/>
</dbReference>